<keyword evidence="12" id="KW-1185">Reference proteome</keyword>
<comment type="similarity">
    <text evidence="2">Belongs to the COX16 family.</text>
</comment>
<dbReference type="EMBL" id="CAJPIN010032712">
    <property type="protein sequence ID" value="CAG2064247.1"/>
    <property type="molecule type" value="Genomic_DNA"/>
</dbReference>
<evidence type="ECO:0000256" key="7">
    <source>
        <dbReference type="ARBA" id="ARBA00023128"/>
    </source>
</evidence>
<dbReference type="PANTHER" id="PTHR17130">
    <property type="entry name" value="MITOCHONDRIAL OUTER MEMBRANE PROTEIN 25"/>
    <property type="match status" value="1"/>
</dbReference>
<dbReference type="Proteomes" id="UP001153148">
    <property type="component" value="Unassembled WGS sequence"/>
</dbReference>
<evidence type="ECO:0000256" key="5">
    <source>
        <dbReference type="ARBA" id="ARBA00022792"/>
    </source>
</evidence>
<accession>A0ABN7P919</accession>
<keyword evidence="5" id="KW-0999">Mitochondrion inner membrane</keyword>
<evidence type="ECO:0000256" key="1">
    <source>
        <dbReference type="ARBA" id="ARBA00004434"/>
    </source>
</evidence>
<comment type="subcellular location">
    <subcellularLocation>
        <location evidence="1">Mitochondrion inner membrane</location>
        <topology evidence="1">Single-pass membrane protein</topology>
    </subcellularLocation>
</comment>
<name>A0ABN7P919_TIMPD</name>
<keyword evidence="8 10" id="KW-0472">Membrane</keyword>
<comment type="caution">
    <text evidence="11">The sequence shown here is derived from an EMBL/GenBank/DDBJ whole genome shotgun (WGS) entry which is preliminary data.</text>
</comment>
<evidence type="ECO:0000256" key="3">
    <source>
        <dbReference type="ARBA" id="ARBA00021814"/>
    </source>
</evidence>
<protein>
    <recommendedName>
        <fullName evidence="3">Cytochrome c oxidase assembly protein COX16 homolog, mitochondrial</fullName>
    </recommendedName>
</protein>
<evidence type="ECO:0000256" key="6">
    <source>
        <dbReference type="ARBA" id="ARBA00022989"/>
    </source>
</evidence>
<evidence type="ECO:0000256" key="9">
    <source>
        <dbReference type="SAM" id="MobiDB-lite"/>
    </source>
</evidence>
<feature type="region of interest" description="Disordered" evidence="9">
    <location>
        <begin position="135"/>
        <end position="155"/>
    </location>
</feature>
<gene>
    <name evidence="11" type="ORF">TPAB3V08_LOCUS11194</name>
</gene>
<proteinExistence type="inferred from homology"/>
<evidence type="ECO:0000313" key="11">
    <source>
        <dbReference type="EMBL" id="CAG2064247.1"/>
    </source>
</evidence>
<dbReference type="Pfam" id="PF14138">
    <property type="entry name" value="COX16"/>
    <property type="match status" value="2"/>
</dbReference>
<evidence type="ECO:0000256" key="10">
    <source>
        <dbReference type="SAM" id="Phobius"/>
    </source>
</evidence>
<dbReference type="PANTHER" id="PTHR17130:SF14">
    <property type="entry name" value="CYTOCHROME C OXIDASE ASSEMBLY PROTEIN COX16 HOMOLOG, MITOCHONDRIAL"/>
    <property type="match status" value="1"/>
</dbReference>
<evidence type="ECO:0000256" key="4">
    <source>
        <dbReference type="ARBA" id="ARBA00022692"/>
    </source>
</evidence>
<keyword evidence="6 10" id="KW-1133">Transmembrane helix</keyword>
<feature type="transmembrane region" description="Helical" evidence="10">
    <location>
        <begin position="16"/>
        <end position="34"/>
    </location>
</feature>
<evidence type="ECO:0000256" key="8">
    <source>
        <dbReference type="ARBA" id="ARBA00023136"/>
    </source>
</evidence>
<evidence type="ECO:0000313" key="12">
    <source>
        <dbReference type="Proteomes" id="UP001153148"/>
    </source>
</evidence>
<reference evidence="11" key="1">
    <citation type="submission" date="2021-03" db="EMBL/GenBank/DDBJ databases">
        <authorList>
            <person name="Tran Van P."/>
        </authorList>
    </citation>
    <scope>NUCLEOTIDE SEQUENCE</scope>
</reference>
<keyword evidence="7" id="KW-0496">Mitochondrion</keyword>
<dbReference type="InterPro" id="IPR020164">
    <property type="entry name" value="Cyt_c_Oxase_assmbl_COX16"/>
</dbReference>
<sequence length="155" mass="17985">MNTLLYKFRQLSEQKFFRYGVPFLIFMVGGSFGLKEFTQLRRGKKKLRVKHCIDGVSRACEGCISTLRDYSDGSALDCIVANATVKGRQYEFRKNQKIDPKDVEESHGIKMKKRGEVTLESEYEKLKELDIDNWSNIRGPRPWETPEEQVSQKLA</sequence>
<organism evidence="11 12">
    <name type="scientific">Timema podura</name>
    <name type="common">Walking stick</name>
    <dbReference type="NCBI Taxonomy" id="61482"/>
    <lineage>
        <taxon>Eukaryota</taxon>
        <taxon>Metazoa</taxon>
        <taxon>Ecdysozoa</taxon>
        <taxon>Arthropoda</taxon>
        <taxon>Hexapoda</taxon>
        <taxon>Insecta</taxon>
        <taxon>Pterygota</taxon>
        <taxon>Neoptera</taxon>
        <taxon>Polyneoptera</taxon>
        <taxon>Phasmatodea</taxon>
        <taxon>Timematodea</taxon>
        <taxon>Timematoidea</taxon>
        <taxon>Timematidae</taxon>
        <taxon>Timema</taxon>
    </lineage>
</organism>
<keyword evidence="4 10" id="KW-0812">Transmembrane</keyword>
<evidence type="ECO:0000256" key="2">
    <source>
        <dbReference type="ARBA" id="ARBA00008370"/>
    </source>
</evidence>